<dbReference type="EMBL" id="JACHGN010000012">
    <property type="protein sequence ID" value="MBB5135830.1"/>
    <property type="molecule type" value="Genomic_DNA"/>
</dbReference>
<proteinExistence type="predicted"/>
<organism evidence="1 2">
    <name type="scientific">Thermocatellispora tengchongensis</name>
    <dbReference type="NCBI Taxonomy" id="1073253"/>
    <lineage>
        <taxon>Bacteria</taxon>
        <taxon>Bacillati</taxon>
        <taxon>Actinomycetota</taxon>
        <taxon>Actinomycetes</taxon>
        <taxon>Streptosporangiales</taxon>
        <taxon>Streptosporangiaceae</taxon>
        <taxon>Thermocatellispora</taxon>
    </lineage>
</organism>
<sequence>MGTSERARPAPGREPLRVLIERFAGHDPDDLAATLVTAAATLCGTGCGGLVEVVPADEHAFPVHTLTPPGDPLDVRRWLADSGVLKMLAAGSDPVLLPRDPALNDPGFLGVPLPLGTRRQAYLWVAGRRFGEQDEDLLVRFAAAAARALEAASGFEAAARLLRAVHAFAPVPPQEPPPRPP</sequence>
<comment type="caution">
    <text evidence="1">The sequence shown here is derived from an EMBL/GenBank/DDBJ whole genome shotgun (WGS) entry which is preliminary data.</text>
</comment>
<evidence type="ECO:0000313" key="2">
    <source>
        <dbReference type="Proteomes" id="UP000578449"/>
    </source>
</evidence>
<name>A0A840PEE7_9ACTN</name>
<gene>
    <name evidence="1" type="ORF">HNP84_005574</name>
</gene>
<dbReference type="Proteomes" id="UP000578449">
    <property type="component" value="Unassembled WGS sequence"/>
</dbReference>
<dbReference type="SUPFAM" id="SSF55781">
    <property type="entry name" value="GAF domain-like"/>
    <property type="match status" value="1"/>
</dbReference>
<evidence type="ECO:0000313" key="1">
    <source>
        <dbReference type="EMBL" id="MBB5135830.1"/>
    </source>
</evidence>
<dbReference type="InterPro" id="IPR029016">
    <property type="entry name" value="GAF-like_dom_sf"/>
</dbReference>
<dbReference type="RefSeq" id="WP_185052756.1">
    <property type="nucleotide sequence ID" value="NZ_BAABIX010000037.1"/>
</dbReference>
<protein>
    <submittedName>
        <fullName evidence="1">GAF domain-containing protein</fullName>
    </submittedName>
</protein>
<reference evidence="1 2" key="1">
    <citation type="submission" date="2020-08" db="EMBL/GenBank/DDBJ databases">
        <title>Genomic Encyclopedia of Type Strains, Phase IV (KMG-IV): sequencing the most valuable type-strain genomes for metagenomic binning, comparative biology and taxonomic classification.</title>
        <authorList>
            <person name="Goeker M."/>
        </authorList>
    </citation>
    <scope>NUCLEOTIDE SEQUENCE [LARGE SCALE GENOMIC DNA]</scope>
    <source>
        <strain evidence="1 2">DSM 45615</strain>
    </source>
</reference>
<accession>A0A840PEE7</accession>
<keyword evidence="2" id="KW-1185">Reference proteome</keyword>
<dbReference type="AlphaFoldDB" id="A0A840PEE7"/>
<dbReference type="Gene3D" id="3.30.450.40">
    <property type="match status" value="1"/>
</dbReference>